<keyword evidence="3 8" id="KW-1134">Transmembrane beta strand</keyword>
<keyword evidence="5 9" id="KW-0798">TonB box</keyword>
<evidence type="ECO:0000259" key="11">
    <source>
        <dbReference type="Pfam" id="PF00593"/>
    </source>
</evidence>
<dbReference type="Pfam" id="PF13715">
    <property type="entry name" value="CarbopepD_reg_2"/>
    <property type="match status" value="1"/>
</dbReference>
<dbReference type="Gene3D" id="2.170.130.10">
    <property type="entry name" value="TonB-dependent receptor, plug domain"/>
    <property type="match status" value="1"/>
</dbReference>
<dbReference type="InterPro" id="IPR039426">
    <property type="entry name" value="TonB-dep_rcpt-like"/>
</dbReference>
<keyword evidence="6 8" id="KW-0472">Membrane</keyword>
<dbReference type="AlphaFoldDB" id="A0A3M9N1J3"/>
<evidence type="ECO:0000256" key="3">
    <source>
        <dbReference type="ARBA" id="ARBA00022452"/>
    </source>
</evidence>
<dbReference type="EMBL" id="RJJD01000001">
    <property type="protein sequence ID" value="RNI31023.1"/>
    <property type="molecule type" value="Genomic_DNA"/>
</dbReference>
<dbReference type="SUPFAM" id="SSF49464">
    <property type="entry name" value="Carboxypeptidase regulatory domain-like"/>
    <property type="match status" value="1"/>
</dbReference>
<keyword evidence="7 8" id="KW-0998">Cell outer membrane</keyword>
<evidence type="ECO:0000256" key="1">
    <source>
        <dbReference type="ARBA" id="ARBA00004571"/>
    </source>
</evidence>
<keyword evidence="14" id="KW-1185">Reference proteome</keyword>
<evidence type="ECO:0000313" key="14">
    <source>
        <dbReference type="Proteomes" id="UP000272117"/>
    </source>
</evidence>
<evidence type="ECO:0000256" key="5">
    <source>
        <dbReference type="ARBA" id="ARBA00023077"/>
    </source>
</evidence>
<dbReference type="InterPro" id="IPR008969">
    <property type="entry name" value="CarboxyPept-like_regulatory"/>
</dbReference>
<evidence type="ECO:0000256" key="10">
    <source>
        <dbReference type="SAM" id="SignalP"/>
    </source>
</evidence>
<evidence type="ECO:0000256" key="4">
    <source>
        <dbReference type="ARBA" id="ARBA00022692"/>
    </source>
</evidence>
<gene>
    <name evidence="13" type="ORF">EFB08_00320</name>
</gene>
<feature type="chain" id="PRO_5018000199" evidence="10">
    <location>
        <begin position="22"/>
        <end position="980"/>
    </location>
</feature>
<evidence type="ECO:0000256" key="7">
    <source>
        <dbReference type="ARBA" id="ARBA00023237"/>
    </source>
</evidence>
<organism evidence="13 14">
    <name type="scientific">Rufibacter latericius</name>
    <dbReference type="NCBI Taxonomy" id="2487040"/>
    <lineage>
        <taxon>Bacteria</taxon>
        <taxon>Pseudomonadati</taxon>
        <taxon>Bacteroidota</taxon>
        <taxon>Cytophagia</taxon>
        <taxon>Cytophagales</taxon>
        <taxon>Hymenobacteraceae</taxon>
        <taxon>Rufibacter</taxon>
    </lineage>
</organism>
<feature type="signal peptide" evidence="10">
    <location>
        <begin position="1"/>
        <end position="21"/>
    </location>
</feature>
<dbReference type="InterPro" id="IPR000531">
    <property type="entry name" value="Beta-barrel_TonB"/>
</dbReference>
<evidence type="ECO:0000256" key="9">
    <source>
        <dbReference type="RuleBase" id="RU003357"/>
    </source>
</evidence>
<dbReference type="InterPro" id="IPR023997">
    <property type="entry name" value="TonB-dep_OMP_SusC/RagA_CS"/>
</dbReference>
<dbReference type="Gene3D" id="2.40.170.20">
    <property type="entry name" value="TonB-dependent receptor, beta-barrel domain"/>
    <property type="match status" value="1"/>
</dbReference>
<accession>A0A3M9N1J3</accession>
<dbReference type="Gene3D" id="2.60.40.1120">
    <property type="entry name" value="Carboxypeptidase-like, regulatory domain"/>
    <property type="match status" value="1"/>
</dbReference>
<evidence type="ECO:0000313" key="13">
    <source>
        <dbReference type="EMBL" id="RNI31023.1"/>
    </source>
</evidence>
<comment type="subcellular location">
    <subcellularLocation>
        <location evidence="1 8">Cell outer membrane</location>
        <topology evidence="1 8">Multi-pass membrane protein</topology>
    </subcellularLocation>
</comment>
<comment type="caution">
    <text evidence="13">The sequence shown here is derived from an EMBL/GenBank/DDBJ whole genome shotgun (WGS) entry which is preliminary data.</text>
</comment>
<evidence type="ECO:0000259" key="12">
    <source>
        <dbReference type="Pfam" id="PF07715"/>
    </source>
</evidence>
<dbReference type="NCBIfam" id="TIGR04056">
    <property type="entry name" value="OMP_RagA_SusC"/>
    <property type="match status" value="1"/>
</dbReference>
<dbReference type="GO" id="GO:0009279">
    <property type="term" value="C:cell outer membrane"/>
    <property type="evidence" value="ECO:0007669"/>
    <property type="project" value="UniProtKB-SubCell"/>
</dbReference>
<keyword evidence="10" id="KW-0732">Signal</keyword>
<sequence length="980" mass="106624">MKKSLLLCFVFVLTLFTQVWAQSRTVTGRVTDANSGEGMPGVTVQLKGTSTASPTDVNGSYSISIPSAGGTLIFSFIGYTNKEVAIGTQSTVNVRLATDAETLQEVVVTSYTTQNKREVTGSIATVKANEIASYPLGSFDQALQGKAPGILVQANSGQPGAAANVLIRGTGSLLGSNQPLYVLDGVEISASDFATLNPADFESLNILKDASSTAPYGSRGANGVIVITSKKGKVGVTRINYDVQYGLSKAPENRLRVMNTQEKLDYELSQGNPYEWEDADLARLRQINTNWEDVFFQTGKTTSHTLSASGGAGKTTYFLSGSVFDQTGTVRTTGLERYTGRANVTSEAGNFQFGLNSTFGVSNFSSTSEANTGISAPLNAVRWSNPYETPYDEEGNYTEIYSGQPNALQELLENTNNRKQLKGVGNVFVGYTVPFVQGLSLRTNWGGDFTANENTTFFDPSTSSGAAATGGSGSFGRSYGSNFRYTGTTSISYRRDIGVDHTFSIGLFNEIVNNTGRNFGFTGYGLGGAFQNEAGITPGTSDNGFIPTVNGNGFENALLSYFTIVNYGYKNRYFLDLSARRDGSSRFGADRQYANFGSVGLSWIVTAEPFMEGLTNIFNELKYKISYGSAGNQNGIGNFEARELFNRAVYNGVSGLVQTQLANPELQWERKTTFNTGIELATLQGRVRSTIEYYNAVTSDLFLNRQLSRTSGYNDITTNIGELRNRGVEFSLEGDLIKTPSLTWSANVSLTYNQNEITKLIGEGETEQIDGITINRVGEPLNTLYLVRFAGVNPVNGNAQYLTKDGEITEQYDPADRVLAGTTQVPFFGGFGTSVNFKGFEVNAFFSFVKGNKIYNNERSNIINPTYLWDNLSAELTREWKNPGDITDVPYSASEYQAEVTRLVENGDFLRLRNLNVSYNLPSIWAQAVKVQSIRVYAQGQNLKTWTKFMGWDPEITGASLVGAQYPALRTVTFGLSVGF</sequence>
<dbReference type="Proteomes" id="UP000272117">
    <property type="component" value="Unassembled WGS sequence"/>
</dbReference>
<feature type="domain" description="TonB-dependent receptor plug" evidence="12">
    <location>
        <begin position="116"/>
        <end position="224"/>
    </location>
</feature>
<dbReference type="OrthoDB" id="9768177at2"/>
<dbReference type="Pfam" id="PF07715">
    <property type="entry name" value="Plug"/>
    <property type="match status" value="1"/>
</dbReference>
<reference evidence="13 14" key="1">
    <citation type="submission" date="2018-11" db="EMBL/GenBank/DDBJ databases">
        <title>Rufibacter latericius sp. nov., isolated from water in Baiyang Lake.</title>
        <authorList>
            <person name="Yang Y."/>
        </authorList>
    </citation>
    <scope>NUCLEOTIDE SEQUENCE [LARGE SCALE GENOMIC DNA]</scope>
    <source>
        <strain evidence="13 14">R-22-1c-1</strain>
    </source>
</reference>
<dbReference type="NCBIfam" id="TIGR04057">
    <property type="entry name" value="SusC_RagA_signa"/>
    <property type="match status" value="1"/>
</dbReference>
<protein>
    <submittedName>
        <fullName evidence="13">TonB-dependent receptor</fullName>
    </submittedName>
</protein>
<dbReference type="Pfam" id="PF00593">
    <property type="entry name" value="TonB_dep_Rec_b-barrel"/>
    <property type="match status" value="1"/>
</dbReference>
<evidence type="ECO:0000256" key="8">
    <source>
        <dbReference type="PROSITE-ProRule" id="PRU01360"/>
    </source>
</evidence>
<keyword evidence="2 8" id="KW-0813">Transport</keyword>
<dbReference type="RefSeq" id="WP_123124925.1">
    <property type="nucleotide sequence ID" value="NZ_RJJD01000001.1"/>
</dbReference>
<dbReference type="SUPFAM" id="SSF56935">
    <property type="entry name" value="Porins"/>
    <property type="match status" value="1"/>
</dbReference>
<dbReference type="PROSITE" id="PS52016">
    <property type="entry name" value="TONB_DEPENDENT_REC_3"/>
    <property type="match status" value="1"/>
</dbReference>
<proteinExistence type="inferred from homology"/>
<keyword evidence="4 8" id="KW-0812">Transmembrane</keyword>
<keyword evidence="13" id="KW-0675">Receptor</keyword>
<dbReference type="InterPro" id="IPR023996">
    <property type="entry name" value="TonB-dep_OMP_SusC/RagA"/>
</dbReference>
<comment type="similarity">
    <text evidence="8 9">Belongs to the TonB-dependent receptor family.</text>
</comment>
<evidence type="ECO:0000256" key="6">
    <source>
        <dbReference type="ARBA" id="ARBA00023136"/>
    </source>
</evidence>
<dbReference type="InterPro" id="IPR036942">
    <property type="entry name" value="Beta-barrel_TonB_sf"/>
</dbReference>
<feature type="domain" description="TonB-dependent receptor-like beta-barrel" evidence="11">
    <location>
        <begin position="429"/>
        <end position="943"/>
    </location>
</feature>
<evidence type="ECO:0000256" key="2">
    <source>
        <dbReference type="ARBA" id="ARBA00022448"/>
    </source>
</evidence>
<dbReference type="InterPro" id="IPR037066">
    <property type="entry name" value="Plug_dom_sf"/>
</dbReference>
<name>A0A3M9N1J3_9BACT</name>
<dbReference type="InterPro" id="IPR012910">
    <property type="entry name" value="Plug_dom"/>
</dbReference>